<dbReference type="Pfam" id="PF08402">
    <property type="entry name" value="TOBE_2"/>
    <property type="match status" value="1"/>
</dbReference>
<dbReference type="Proteomes" id="UP000608420">
    <property type="component" value="Unassembled WGS sequence"/>
</dbReference>
<proteinExistence type="predicted"/>
<dbReference type="InterPro" id="IPR008995">
    <property type="entry name" value="Mo/tungstate-bd_C_term_dom"/>
</dbReference>
<accession>A0ABQ1W5S2</accession>
<dbReference type="Pfam" id="PF00005">
    <property type="entry name" value="ABC_tran"/>
    <property type="match status" value="1"/>
</dbReference>
<keyword evidence="1" id="KW-0813">Transport</keyword>
<keyword evidence="2" id="KW-0547">Nucleotide-binding</keyword>
<organism evidence="5 6">
    <name type="scientific">Paenibacillus aceti</name>
    <dbReference type="NCBI Taxonomy" id="1820010"/>
    <lineage>
        <taxon>Bacteria</taxon>
        <taxon>Bacillati</taxon>
        <taxon>Bacillota</taxon>
        <taxon>Bacilli</taxon>
        <taxon>Bacillales</taxon>
        <taxon>Paenibacillaceae</taxon>
        <taxon>Paenibacillus</taxon>
    </lineage>
</organism>
<dbReference type="InterPro" id="IPR017871">
    <property type="entry name" value="ABC_transporter-like_CS"/>
</dbReference>
<dbReference type="PANTHER" id="PTHR42781:SF4">
    <property type="entry name" value="SPERMIDINE_PUTRESCINE IMPORT ATP-BINDING PROTEIN POTA"/>
    <property type="match status" value="1"/>
</dbReference>
<keyword evidence="3 5" id="KW-0067">ATP-binding</keyword>
<keyword evidence="6" id="KW-1185">Reference proteome</keyword>
<evidence type="ECO:0000256" key="3">
    <source>
        <dbReference type="ARBA" id="ARBA00022840"/>
    </source>
</evidence>
<protein>
    <submittedName>
        <fullName evidence="5">ABC transporter ATP-binding protein</fullName>
    </submittedName>
</protein>
<gene>
    <name evidence="5" type="ORF">GCM10010913_38280</name>
</gene>
<dbReference type="SMART" id="SM00382">
    <property type="entry name" value="AAA"/>
    <property type="match status" value="1"/>
</dbReference>
<name>A0ABQ1W5S2_9BACL</name>
<dbReference type="PROSITE" id="PS00211">
    <property type="entry name" value="ABC_TRANSPORTER_1"/>
    <property type="match status" value="1"/>
</dbReference>
<reference evidence="6" key="1">
    <citation type="journal article" date="2019" name="Int. J. Syst. Evol. Microbiol.">
        <title>The Global Catalogue of Microorganisms (GCM) 10K type strain sequencing project: providing services to taxonomists for standard genome sequencing and annotation.</title>
        <authorList>
            <consortium name="The Broad Institute Genomics Platform"/>
            <consortium name="The Broad Institute Genome Sequencing Center for Infectious Disease"/>
            <person name="Wu L."/>
            <person name="Ma J."/>
        </authorList>
    </citation>
    <scope>NUCLEOTIDE SEQUENCE [LARGE SCALE GENOMIC DNA]</scope>
    <source>
        <strain evidence="6">CGMCC 1.15420</strain>
    </source>
</reference>
<dbReference type="InterPro" id="IPR027417">
    <property type="entry name" value="P-loop_NTPase"/>
</dbReference>
<dbReference type="InterPro" id="IPR003593">
    <property type="entry name" value="AAA+_ATPase"/>
</dbReference>
<dbReference type="InterPro" id="IPR050093">
    <property type="entry name" value="ABC_SmlMolc_Importer"/>
</dbReference>
<dbReference type="SUPFAM" id="SSF52540">
    <property type="entry name" value="P-loop containing nucleoside triphosphate hydrolases"/>
    <property type="match status" value="1"/>
</dbReference>
<evidence type="ECO:0000256" key="1">
    <source>
        <dbReference type="ARBA" id="ARBA00022448"/>
    </source>
</evidence>
<comment type="caution">
    <text evidence="5">The sequence shown here is derived from an EMBL/GenBank/DDBJ whole genome shotgun (WGS) entry which is preliminary data.</text>
</comment>
<dbReference type="GO" id="GO:0005524">
    <property type="term" value="F:ATP binding"/>
    <property type="evidence" value="ECO:0007669"/>
    <property type="project" value="UniProtKB-KW"/>
</dbReference>
<evidence type="ECO:0000313" key="5">
    <source>
        <dbReference type="EMBL" id="GGG12833.1"/>
    </source>
</evidence>
<evidence type="ECO:0000256" key="2">
    <source>
        <dbReference type="ARBA" id="ARBA00022741"/>
    </source>
</evidence>
<dbReference type="Gene3D" id="3.40.50.300">
    <property type="entry name" value="P-loop containing nucleotide triphosphate hydrolases"/>
    <property type="match status" value="1"/>
</dbReference>
<feature type="domain" description="ABC transporter" evidence="4">
    <location>
        <begin position="3"/>
        <end position="236"/>
    </location>
</feature>
<evidence type="ECO:0000259" key="4">
    <source>
        <dbReference type="PROSITE" id="PS50893"/>
    </source>
</evidence>
<dbReference type="InterPro" id="IPR013611">
    <property type="entry name" value="Transp-assoc_OB_typ2"/>
</dbReference>
<dbReference type="PROSITE" id="PS50893">
    <property type="entry name" value="ABC_TRANSPORTER_2"/>
    <property type="match status" value="1"/>
</dbReference>
<dbReference type="InterPro" id="IPR003439">
    <property type="entry name" value="ABC_transporter-like_ATP-bd"/>
</dbReference>
<dbReference type="RefSeq" id="WP_120462000.1">
    <property type="nucleotide sequence ID" value="NZ_BMIW01000034.1"/>
</dbReference>
<dbReference type="EMBL" id="BMIW01000034">
    <property type="protein sequence ID" value="GGG12833.1"/>
    <property type="molecule type" value="Genomic_DNA"/>
</dbReference>
<dbReference type="PANTHER" id="PTHR42781">
    <property type="entry name" value="SPERMIDINE/PUTRESCINE IMPORT ATP-BINDING PROTEIN POTA"/>
    <property type="match status" value="1"/>
</dbReference>
<sequence>MDLNIRGLGKSFGGNIALHPTDLRIRQGKFTTLLGPSGCGKTTLLRLIAGLERPDTGSISFGEEILYNSAREVPPHRRGFGMVFQDFALWPHMTVFENVAFGLRATGRKNGIQGRVMEALDKVKLSGMEGRYPHQLSGGQQQRVAFARAVATQPKLVLFDEPLSALDAVLRDELRLEMMYLVREMGLTALYVTHDQIEAMSMSDEVIVMQSGQVLQKGAPEQIYNLPEHPFVARFIGKSNWLADGRSMFRPEHIRFEPDGQEAMSYAAIVRQVSYVGDRYEIRLQTDEVDELWLAYYPERLSEGTEVTLYVPWQCIHRIRHISEA</sequence>
<dbReference type="SUPFAM" id="SSF50331">
    <property type="entry name" value="MOP-like"/>
    <property type="match status" value="1"/>
</dbReference>
<evidence type="ECO:0000313" key="6">
    <source>
        <dbReference type="Proteomes" id="UP000608420"/>
    </source>
</evidence>